<feature type="transmembrane region" description="Helical" evidence="1">
    <location>
        <begin position="181"/>
        <end position="202"/>
    </location>
</feature>
<reference evidence="2 3" key="1">
    <citation type="submission" date="2020-05" db="EMBL/GenBank/DDBJ databases">
        <title>Parvularcula mediterraneae sp. nov., isolated from polypropylene straw from shallow seawater of the seashore of Laganas in Zakynthos island, Greece.</title>
        <authorList>
            <person name="Szabo I."/>
            <person name="Al-Omari J."/>
            <person name="Rado J."/>
            <person name="Szerdahelyi G.S."/>
        </authorList>
    </citation>
    <scope>NUCLEOTIDE SEQUENCE [LARGE SCALE GENOMIC DNA]</scope>
    <source>
        <strain evidence="2 3">ZS-1/3</strain>
    </source>
</reference>
<evidence type="ECO:0000313" key="2">
    <source>
        <dbReference type="EMBL" id="NNU16427.1"/>
    </source>
</evidence>
<accession>A0A7Y3RLR9</accession>
<dbReference type="AlphaFoldDB" id="A0A7Y3RLR9"/>
<feature type="transmembrane region" description="Helical" evidence="1">
    <location>
        <begin position="45"/>
        <end position="66"/>
    </location>
</feature>
<keyword evidence="1" id="KW-1133">Transmembrane helix</keyword>
<keyword evidence="3" id="KW-1185">Reference proteome</keyword>
<feature type="transmembrane region" description="Helical" evidence="1">
    <location>
        <begin position="208"/>
        <end position="230"/>
    </location>
</feature>
<sequence length="248" mass="27120">MAASKPSKRLGSESIEPMVTERFYDRELNSRERAVRGLRATLQGFLKALALAGIMLPLQLFGILTLDLPLSLFDAFAPTQGLRPSAWMSLGEGLLMLLVLLTILMTRRWGAGAVAGSALLGWALTFSIITMLIVELAPELQDGDFPSGRFISVLIISWVAGQLFAGRVFDITRGGNWWKAPFFGAAFGYGFQALIYFPGAFAGTGAPWLWWMLIYLVITTAISLAFVLIYGPLRRLIVPKAGLGGRFD</sequence>
<keyword evidence="1" id="KW-0472">Membrane</keyword>
<organism evidence="2 3">
    <name type="scientific">Parvularcula mediterranea</name>
    <dbReference type="NCBI Taxonomy" id="2732508"/>
    <lineage>
        <taxon>Bacteria</taxon>
        <taxon>Pseudomonadati</taxon>
        <taxon>Pseudomonadota</taxon>
        <taxon>Alphaproteobacteria</taxon>
        <taxon>Parvularculales</taxon>
        <taxon>Parvularculaceae</taxon>
        <taxon>Parvularcula</taxon>
    </lineage>
</organism>
<feature type="transmembrane region" description="Helical" evidence="1">
    <location>
        <begin position="118"/>
        <end position="138"/>
    </location>
</feature>
<comment type="caution">
    <text evidence="2">The sequence shown here is derived from an EMBL/GenBank/DDBJ whole genome shotgun (WGS) entry which is preliminary data.</text>
</comment>
<feature type="transmembrane region" description="Helical" evidence="1">
    <location>
        <begin position="150"/>
        <end position="169"/>
    </location>
</feature>
<dbReference type="RefSeq" id="WP_173198634.1">
    <property type="nucleotide sequence ID" value="NZ_JABFCX010000002.1"/>
</dbReference>
<gene>
    <name evidence="2" type="ORF">HK107_08850</name>
</gene>
<evidence type="ECO:0000256" key="1">
    <source>
        <dbReference type="SAM" id="Phobius"/>
    </source>
</evidence>
<keyword evidence="1" id="KW-0812">Transmembrane</keyword>
<name>A0A7Y3RLR9_9PROT</name>
<dbReference type="EMBL" id="JABFCX010000002">
    <property type="protein sequence ID" value="NNU16427.1"/>
    <property type="molecule type" value="Genomic_DNA"/>
</dbReference>
<dbReference type="Proteomes" id="UP000536835">
    <property type="component" value="Unassembled WGS sequence"/>
</dbReference>
<protein>
    <submittedName>
        <fullName evidence="2">Uncharacterized protein</fullName>
    </submittedName>
</protein>
<proteinExistence type="predicted"/>
<feature type="transmembrane region" description="Helical" evidence="1">
    <location>
        <begin position="86"/>
        <end position="106"/>
    </location>
</feature>
<evidence type="ECO:0000313" key="3">
    <source>
        <dbReference type="Proteomes" id="UP000536835"/>
    </source>
</evidence>